<dbReference type="RefSeq" id="WP_182542389.1">
    <property type="nucleotide sequence ID" value="NZ_JACGWZ010000001.1"/>
</dbReference>
<reference evidence="4 5" key="1">
    <citation type="submission" date="2020-07" db="EMBL/GenBank/DDBJ databases">
        <title>Sequencing the genomes of 1000 actinobacteria strains.</title>
        <authorList>
            <person name="Klenk H.-P."/>
        </authorList>
    </citation>
    <scope>NUCLEOTIDE SEQUENCE [LARGE SCALE GENOMIC DNA]</scope>
    <source>
        <strain evidence="4 5">DSM 45975</strain>
    </source>
</reference>
<keyword evidence="1" id="KW-0560">Oxidoreductase</keyword>
<dbReference type="InterPro" id="IPR052019">
    <property type="entry name" value="F420H2_bilvrd_red/Heme_oxyg"/>
</dbReference>
<dbReference type="Pfam" id="PF01243">
    <property type="entry name" value="PNPOx_N"/>
    <property type="match status" value="1"/>
</dbReference>
<proteinExistence type="predicted"/>
<evidence type="ECO:0000256" key="1">
    <source>
        <dbReference type="ARBA" id="ARBA00023002"/>
    </source>
</evidence>
<dbReference type="InterPro" id="IPR012349">
    <property type="entry name" value="Split_barrel_FMN-bd"/>
</dbReference>
<evidence type="ECO:0000313" key="5">
    <source>
        <dbReference type="Proteomes" id="UP000569329"/>
    </source>
</evidence>
<evidence type="ECO:0000259" key="3">
    <source>
        <dbReference type="Pfam" id="PF01243"/>
    </source>
</evidence>
<dbReference type="GO" id="GO:0070967">
    <property type="term" value="F:coenzyme F420 binding"/>
    <property type="evidence" value="ECO:0007669"/>
    <property type="project" value="TreeGrafter"/>
</dbReference>
<dbReference type="InterPro" id="IPR011576">
    <property type="entry name" value="Pyridox_Oxase_N"/>
</dbReference>
<feature type="compositionally biased region" description="Basic and acidic residues" evidence="2">
    <location>
        <begin position="119"/>
        <end position="128"/>
    </location>
</feature>
<evidence type="ECO:0000256" key="2">
    <source>
        <dbReference type="SAM" id="MobiDB-lite"/>
    </source>
</evidence>
<sequence>MVFTDVERDHLFGRLLGRLATIDPDGTPQVRPLGFRLNADGTIDLGGPWVASTRRYRNVVANPRVGFVVDDLTPDEPGEIEPGMGRGVEVRGRAEALSVDDPPGAPGMAGRDIIRVRPERIPSWHIDPEAPAGYSRKRGVTDTGESKNHTFG</sequence>
<dbReference type="GO" id="GO:0016627">
    <property type="term" value="F:oxidoreductase activity, acting on the CH-CH group of donors"/>
    <property type="evidence" value="ECO:0007669"/>
    <property type="project" value="TreeGrafter"/>
</dbReference>
<dbReference type="Gene3D" id="2.30.110.10">
    <property type="entry name" value="Electron Transport, Fmn-binding Protein, Chain A"/>
    <property type="match status" value="1"/>
</dbReference>
<dbReference type="InterPro" id="IPR024031">
    <property type="entry name" value="MSMEG_5819/OxyR"/>
</dbReference>
<dbReference type="PANTHER" id="PTHR35176">
    <property type="entry name" value="HEME OXYGENASE HI_0854-RELATED"/>
    <property type="match status" value="1"/>
</dbReference>
<protein>
    <submittedName>
        <fullName evidence="4">Pyridoxamine 5'-phosphate oxidase family protein</fullName>
    </submittedName>
</protein>
<gene>
    <name evidence="4" type="ORF">FHX42_000328</name>
</gene>
<feature type="region of interest" description="Disordered" evidence="2">
    <location>
        <begin position="119"/>
        <end position="152"/>
    </location>
</feature>
<name>A0A839DQI0_9PSEU</name>
<dbReference type="EMBL" id="JACGWZ010000001">
    <property type="protein sequence ID" value="MBA8822999.1"/>
    <property type="molecule type" value="Genomic_DNA"/>
</dbReference>
<feature type="domain" description="Pyridoxamine 5'-phosphate oxidase N-terminal" evidence="3">
    <location>
        <begin position="15"/>
        <end position="124"/>
    </location>
</feature>
<accession>A0A839DQI0</accession>
<evidence type="ECO:0000313" key="4">
    <source>
        <dbReference type="EMBL" id="MBA8822999.1"/>
    </source>
</evidence>
<comment type="caution">
    <text evidence="4">The sequence shown here is derived from an EMBL/GenBank/DDBJ whole genome shotgun (WGS) entry which is preliminary data.</text>
</comment>
<dbReference type="Proteomes" id="UP000569329">
    <property type="component" value="Unassembled WGS sequence"/>
</dbReference>
<organism evidence="4 5">
    <name type="scientific">Halosaccharopolyspora lacisalsi</name>
    <dbReference type="NCBI Taxonomy" id="1000566"/>
    <lineage>
        <taxon>Bacteria</taxon>
        <taxon>Bacillati</taxon>
        <taxon>Actinomycetota</taxon>
        <taxon>Actinomycetes</taxon>
        <taxon>Pseudonocardiales</taxon>
        <taxon>Pseudonocardiaceae</taxon>
        <taxon>Halosaccharopolyspora</taxon>
    </lineage>
</organism>
<dbReference type="PANTHER" id="PTHR35176:SF6">
    <property type="entry name" value="HEME OXYGENASE HI_0854-RELATED"/>
    <property type="match status" value="1"/>
</dbReference>
<dbReference type="AlphaFoldDB" id="A0A839DQI0"/>
<dbReference type="NCBIfam" id="TIGR04023">
    <property type="entry name" value="PPOX_MSMEG_5819"/>
    <property type="match status" value="1"/>
</dbReference>
<dbReference type="SUPFAM" id="SSF50475">
    <property type="entry name" value="FMN-binding split barrel"/>
    <property type="match status" value="1"/>
</dbReference>
<keyword evidence="5" id="KW-1185">Reference proteome</keyword>
<dbReference type="GO" id="GO:0005829">
    <property type="term" value="C:cytosol"/>
    <property type="evidence" value="ECO:0007669"/>
    <property type="project" value="TreeGrafter"/>
</dbReference>